<gene>
    <name evidence="2" type="ORF">SAMN05660909_02289</name>
</gene>
<dbReference type="EMBL" id="FNRL01000009">
    <property type="protein sequence ID" value="SEA52524.1"/>
    <property type="molecule type" value="Genomic_DNA"/>
</dbReference>
<evidence type="ECO:0000259" key="1">
    <source>
        <dbReference type="Pfam" id="PF07566"/>
    </source>
</evidence>
<dbReference type="OrthoDB" id="850243at2"/>
<dbReference type="RefSeq" id="WP_089761683.1">
    <property type="nucleotide sequence ID" value="NZ_BKAT01000034.1"/>
</dbReference>
<evidence type="ECO:0000313" key="2">
    <source>
        <dbReference type="EMBL" id="SEA52524.1"/>
    </source>
</evidence>
<name>A0A1H4BWR8_9BACT</name>
<reference evidence="3" key="1">
    <citation type="submission" date="2016-10" db="EMBL/GenBank/DDBJ databases">
        <authorList>
            <person name="Varghese N."/>
            <person name="Submissions S."/>
        </authorList>
    </citation>
    <scope>NUCLEOTIDE SEQUENCE [LARGE SCALE GENOMIC DNA]</scope>
    <source>
        <strain evidence="3">DSM 23920</strain>
    </source>
</reference>
<dbReference type="AlphaFoldDB" id="A0A1H4BWR8"/>
<dbReference type="STRING" id="408074.SAMN05660909_02289"/>
<accession>A0A1H4BWR8</accession>
<evidence type="ECO:0000313" key="3">
    <source>
        <dbReference type="Proteomes" id="UP000199656"/>
    </source>
</evidence>
<dbReference type="Gene3D" id="3.10.20.10">
    <property type="match status" value="2"/>
</dbReference>
<keyword evidence="3" id="KW-1185">Reference proteome</keyword>
<feature type="domain" description="DUF1543" evidence="1">
    <location>
        <begin position="16"/>
        <end position="67"/>
    </location>
</feature>
<sequence>MLKLFMILLGCKPEGRHTEQHDIFFGIGEEIKDLVPDMQAFWPEAKDKLHIDGYREVNFVGHHQVKVVEKTAAPKEGPQLFFLNLGGYKPGEMEEFHYKLLSVNTDISEAIREAKQTAFYRHTGFGTAVSHVDDKYGVDVDEVYVVKDILPAHLKEKYQLEIVPAAVAGNDELNLGYFQLHKL</sequence>
<proteinExistence type="predicted"/>
<dbReference type="InterPro" id="IPR011440">
    <property type="entry name" value="DUF1543"/>
</dbReference>
<dbReference type="Pfam" id="PF07566">
    <property type="entry name" value="DUF1543"/>
    <property type="match status" value="1"/>
</dbReference>
<organism evidence="2 3">
    <name type="scientific">Chitinophaga terrae</name>
    <name type="common">ex Kim and Jung 2007</name>
    <dbReference type="NCBI Taxonomy" id="408074"/>
    <lineage>
        <taxon>Bacteria</taxon>
        <taxon>Pseudomonadati</taxon>
        <taxon>Bacteroidota</taxon>
        <taxon>Chitinophagia</taxon>
        <taxon>Chitinophagales</taxon>
        <taxon>Chitinophagaceae</taxon>
        <taxon>Chitinophaga</taxon>
    </lineage>
</organism>
<dbReference type="Proteomes" id="UP000199656">
    <property type="component" value="Unassembled WGS sequence"/>
</dbReference>
<protein>
    <recommendedName>
        <fullName evidence="1">DUF1543 domain-containing protein</fullName>
    </recommendedName>
</protein>